<dbReference type="Proteomes" id="UP000817854">
    <property type="component" value="Unassembled WGS sequence"/>
</dbReference>
<evidence type="ECO:0000259" key="2">
    <source>
        <dbReference type="Pfam" id="PF01073"/>
    </source>
</evidence>
<dbReference type="Gene3D" id="3.40.50.720">
    <property type="entry name" value="NAD(P)-binding Rossmann-like Domain"/>
    <property type="match status" value="1"/>
</dbReference>
<dbReference type="Pfam" id="PF01073">
    <property type="entry name" value="3Beta_HSD"/>
    <property type="match status" value="1"/>
</dbReference>
<dbReference type="InterPro" id="IPR036291">
    <property type="entry name" value="NAD(P)-bd_dom_sf"/>
</dbReference>
<accession>A0ABX0IUC4</accession>
<evidence type="ECO:0000256" key="1">
    <source>
        <dbReference type="ARBA" id="ARBA00023002"/>
    </source>
</evidence>
<keyword evidence="4" id="KW-1185">Reference proteome</keyword>
<comment type="caution">
    <text evidence="3">The sequence shown here is derived from an EMBL/GenBank/DDBJ whole genome shotgun (WGS) entry which is preliminary data.</text>
</comment>
<dbReference type="PANTHER" id="PTHR10366">
    <property type="entry name" value="NAD DEPENDENT EPIMERASE/DEHYDRATASE"/>
    <property type="match status" value="1"/>
</dbReference>
<dbReference type="InterPro" id="IPR050425">
    <property type="entry name" value="NAD(P)_dehydrat-like"/>
</dbReference>
<dbReference type="PANTHER" id="PTHR10366:SF564">
    <property type="entry name" value="STEROL-4-ALPHA-CARBOXYLATE 3-DEHYDROGENASE, DECARBOXYLATING"/>
    <property type="match status" value="1"/>
</dbReference>
<feature type="domain" description="3-beta hydroxysteroid dehydrogenase/isomerase" evidence="2">
    <location>
        <begin position="8"/>
        <end position="245"/>
    </location>
</feature>
<organism evidence="3 4">
    <name type="scientific">Flavobacterium jejuense</name>
    <dbReference type="NCBI Taxonomy" id="1544455"/>
    <lineage>
        <taxon>Bacteria</taxon>
        <taxon>Pseudomonadati</taxon>
        <taxon>Bacteroidota</taxon>
        <taxon>Flavobacteriia</taxon>
        <taxon>Flavobacteriales</taxon>
        <taxon>Flavobacteriaceae</taxon>
        <taxon>Flavobacterium</taxon>
    </lineage>
</organism>
<protein>
    <submittedName>
        <fullName evidence="3">Aldehyde reductase</fullName>
    </submittedName>
</protein>
<keyword evidence="1" id="KW-0560">Oxidoreductase</keyword>
<reference evidence="4" key="1">
    <citation type="submission" date="2019-05" db="EMBL/GenBank/DDBJ databases">
        <title>Flavobacterium profundi sp. nov., isolated from a deep-sea seamount.</title>
        <authorList>
            <person name="Zhang D.-C."/>
        </authorList>
    </citation>
    <scope>NUCLEOTIDE SEQUENCE [LARGE SCALE GENOMIC DNA]</scope>
    <source>
        <strain evidence="4">EC11</strain>
    </source>
</reference>
<dbReference type="CDD" id="cd05227">
    <property type="entry name" value="AR_SDR_e"/>
    <property type="match status" value="1"/>
</dbReference>
<proteinExistence type="predicted"/>
<evidence type="ECO:0000313" key="3">
    <source>
        <dbReference type="EMBL" id="NHN27308.1"/>
    </source>
</evidence>
<dbReference type="RefSeq" id="WP_140963824.1">
    <property type="nucleotide sequence ID" value="NZ_VEVQ02000013.1"/>
</dbReference>
<dbReference type="InterPro" id="IPR002225">
    <property type="entry name" value="3Beta_OHSteriod_DH/Estase"/>
</dbReference>
<name>A0ABX0IUC4_9FLAO</name>
<dbReference type="EMBL" id="VEVQ02000013">
    <property type="protein sequence ID" value="NHN27308.1"/>
    <property type="molecule type" value="Genomic_DNA"/>
</dbReference>
<evidence type="ECO:0000313" key="4">
    <source>
        <dbReference type="Proteomes" id="UP000817854"/>
    </source>
</evidence>
<sequence>MKPKETVLVTGGTGFVGLQIVFQLLQKGYKVNTTLRSLKSIDNVIESLKSNGITTFENLSFFETNLTDDKNWDKAMQGCKYVLSVASPVFFEVPKDENEAIRPAVEGILRVLKFAKKEGVKRVVMTSNFGAVGFSQTDKTRATTEADWTDTKLSGLSVYEKSKTLAEKAAWNFIKNEGSNLEFATINPVAILGPSLNAHVSESFNFLKHMLDGSMKAVPPITLNIVDVRDVAALHILAMETPDANRKRFIATADGQISMPEIAIFLRKTFPDISSKVSTKTLPVFLVKFGSLFNAQAKQGVMLIKVNRNVSNAQAKDILDWTPIATNEEAIMASVESLVKYDIITSN</sequence>
<dbReference type="SUPFAM" id="SSF51735">
    <property type="entry name" value="NAD(P)-binding Rossmann-fold domains"/>
    <property type="match status" value="1"/>
</dbReference>
<reference evidence="3 4" key="2">
    <citation type="submission" date="2020-02" db="EMBL/GenBank/DDBJ databases">
        <title>Flavobacterium profundi sp. nov., isolated from a deep-sea seamount.</title>
        <authorList>
            <person name="Zhang D.-C."/>
        </authorList>
    </citation>
    <scope>NUCLEOTIDE SEQUENCE [LARGE SCALE GENOMIC DNA]</scope>
    <source>
        <strain evidence="3 4">EC11</strain>
    </source>
</reference>
<gene>
    <name evidence="3" type="ORF">FIA58_016630</name>
</gene>